<evidence type="ECO:0000313" key="2">
    <source>
        <dbReference type="EMBL" id="KAK0618071.1"/>
    </source>
</evidence>
<keyword evidence="3" id="KW-1185">Reference proteome</keyword>
<feature type="compositionally biased region" description="Low complexity" evidence="1">
    <location>
        <begin position="155"/>
        <end position="167"/>
    </location>
</feature>
<evidence type="ECO:0000313" key="3">
    <source>
        <dbReference type="Proteomes" id="UP001174934"/>
    </source>
</evidence>
<feature type="compositionally biased region" description="Low complexity" evidence="1">
    <location>
        <begin position="77"/>
        <end position="90"/>
    </location>
</feature>
<gene>
    <name evidence="2" type="ORF">B0T17DRAFT_536820</name>
</gene>
<feature type="compositionally biased region" description="Polar residues" evidence="1">
    <location>
        <begin position="17"/>
        <end position="36"/>
    </location>
</feature>
<feature type="compositionally biased region" description="Gly residues" evidence="1">
    <location>
        <begin position="168"/>
        <end position="188"/>
    </location>
</feature>
<dbReference type="Proteomes" id="UP001174934">
    <property type="component" value="Unassembled WGS sequence"/>
</dbReference>
<proteinExistence type="predicted"/>
<dbReference type="AlphaFoldDB" id="A0AA39WMC8"/>
<reference evidence="2" key="1">
    <citation type="submission" date="2023-06" db="EMBL/GenBank/DDBJ databases">
        <title>Genome-scale phylogeny and comparative genomics of the fungal order Sordariales.</title>
        <authorList>
            <consortium name="Lawrence Berkeley National Laboratory"/>
            <person name="Hensen N."/>
            <person name="Bonometti L."/>
            <person name="Westerberg I."/>
            <person name="Brannstrom I.O."/>
            <person name="Guillou S."/>
            <person name="Cros-Aarteil S."/>
            <person name="Calhoun S."/>
            <person name="Haridas S."/>
            <person name="Kuo A."/>
            <person name="Mondo S."/>
            <person name="Pangilinan J."/>
            <person name="Riley R."/>
            <person name="LaButti K."/>
            <person name="Andreopoulos B."/>
            <person name="Lipzen A."/>
            <person name="Chen C."/>
            <person name="Yanf M."/>
            <person name="Daum C."/>
            <person name="Ng V."/>
            <person name="Clum A."/>
            <person name="Steindorff A."/>
            <person name="Ohm R."/>
            <person name="Martin F."/>
            <person name="Silar P."/>
            <person name="Natvig D."/>
            <person name="Lalanne C."/>
            <person name="Gautier V."/>
            <person name="Ament-velasquez S.L."/>
            <person name="Kruys A."/>
            <person name="Hutchinson M.I."/>
            <person name="Powell A.J."/>
            <person name="Barry K."/>
            <person name="Miller A.N."/>
            <person name="Grigoriev I.V."/>
            <person name="Debuchy R."/>
            <person name="Gladieux P."/>
            <person name="Thoren M.H."/>
            <person name="Johannesson H."/>
        </authorList>
    </citation>
    <scope>NUCLEOTIDE SEQUENCE</scope>
    <source>
        <strain evidence="2">SMH3391-2</strain>
    </source>
</reference>
<name>A0AA39WMC8_9PEZI</name>
<dbReference type="EMBL" id="JAULSR010000005">
    <property type="protein sequence ID" value="KAK0618071.1"/>
    <property type="molecule type" value="Genomic_DNA"/>
</dbReference>
<sequence length="420" mass="43344">MMNRQAMQTALGRTAIEGTSRQSTTHISTRGRSSTRALAHAARRPLSTTSARLTPADDRPSGRDVSQAAASKLGQLSPSRTSSPAPRAGSLDARSLGASAPGPAHRVFAAPRGGIQNLRSLRGRGGAASSSSSSSPNHEGTFAPRFAGPGVTAIRGRFAPGAPRAGGATRGRGGFGAGASTSGPGGARVGYVSRGRGRGGAARGRGRGRGGKKDGDRKKENDNQRESTKLVWSADEQAVFNRLEQGVVTPYAPSLTLESLAGYGPAVATDAALGGVETAMRSMRVLGAQGRPFNADSGATADSNEAVKRYFHDKKPLFFNTPEEKAFLARGTTQGFRIAPAAEETKKAIVDAAVRGKYEAPTFAAVGDVLGTLASYHGRDVSYKVWDAQSFTAKVESLLPANAAATLAAAQAAKKTQKTA</sequence>
<feature type="compositionally biased region" description="Basic and acidic residues" evidence="1">
    <location>
        <begin position="211"/>
        <end position="228"/>
    </location>
</feature>
<evidence type="ECO:0000256" key="1">
    <source>
        <dbReference type="SAM" id="MobiDB-lite"/>
    </source>
</evidence>
<organism evidence="2 3">
    <name type="scientific">Bombardia bombarda</name>
    <dbReference type="NCBI Taxonomy" id="252184"/>
    <lineage>
        <taxon>Eukaryota</taxon>
        <taxon>Fungi</taxon>
        <taxon>Dikarya</taxon>
        <taxon>Ascomycota</taxon>
        <taxon>Pezizomycotina</taxon>
        <taxon>Sordariomycetes</taxon>
        <taxon>Sordariomycetidae</taxon>
        <taxon>Sordariales</taxon>
        <taxon>Lasiosphaeriaceae</taxon>
        <taxon>Bombardia</taxon>
    </lineage>
</organism>
<accession>A0AA39WMC8</accession>
<feature type="region of interest" description="Disordered" evidence="1">
    <location>
        <begin position="1"/>
        <end position="230"/>
    </location>
</feature>
<comment type="caution">
    <text evidence="2">The sequence shown here is derived from an EMBL/GenBank/DDBJ whole genome shotgun (WGS) entry which is preliminary data.</text>
</comment>
<protein>
    <submittedName>
        <fullName evidence="2">Uncharacterized protein</fullName>
    </submittedName>
</protein>